<dbReference type="FunFam" id="1.10.1520.10:FF:000022">
    <property type="entry name" value="Unplaced genomic scaffold supercont2.5, whole genome shotgun sequence"/>
    <property type="match status" value="1"/>
</dbReference>
<dbReference type="PROSITE" id="PS50142">
    <property type="entry name" value="RNASE_3_2"/>
    <property type="match status" value="2"/>
</dbReference>
<dbReference type="InterPro" id="IPR000999">
    <property type="entry name" value="RNase_III_dom"/>
</dbReference>
<evidence type="ECO:0000256" key="7">
    <source>
        <dbReference type="SAM" id="MobiDB-lite"/>
    </source>
</evidence>
<evidence type="ECO:0000259" key="9">
    <source>
        <dbReference type="PROSITE" id="PS51327"/>
    </source>
</evidence>
<gene>
    <name evidence="10" type="ORF">I312_01996</name>
</gene>
<dbReference type="Gene3D" id="3.30.160.380">
    <property type="entry name" value="Dicer dimerisation domain"/>
    <property type="match status" value="1"/>
</dbReference>
<keyword evidence="4" id="KW-0347">Helicase</keyword>
<dbReference type="HOGENOM" id="CLU_305226_0_0_1"/>
<feature type="domain" description="RNase III" evidence="8">
    <location>
        <begin position="494"/>
        <end position="644"/>
    </location>
</feature>
<dbReference type="OrthoDB" id="416741at2759"/>
<keyword evidence="6" id="KW-0694">RNA-binding</keyword>
<dbReference type="PANTHER" id="PTHR14950:SF37">
    <property type="entry name" value="ENDORIBONUCLEASE DICER"/>
    <property type="match status" value="1"/>
</dbReference>
<dbReference type="Gene3D" id="1.10.1520.10">
    <property type="entry name" value="Ribonuclease III domain"/>
    <property type="match status" value="2"/>
</dbReference>
<dbReference type="PANTHER" id="PTHR14950">
    <property type="entry name" value="DICER-RELATED"/>
    <property type="match status" value="1"/>
</dbReference>
<dbReference type="GO" id="GO:0003723">
    <property type="term" value="F:RNA binding"/>
    <property type="evidence" value="ECO:0007669"/>
    <property type="project" value="UniProtKB-UniRule"/>
</dbReference>
<evidence type="ECO:0000259" key="8">
    <source>
        <dbReference type="PROSITE" id="PS50142"/>
    </source>
</evidence>
<dbReference type="Pfam" id="PF03368">
    <property type="entry name" value="Dicer_dimer"/>
    <property type="match status" value="1"/>
</dbReference>
<dbReference type="PROSITE" id="PS51327">
    <property type="entry name" value="DICER_DSRBF"/>
    <property type="match status" value="1"/>
</dbReference>
<dbReference type="GO" id="GO:0004525">
    <property type="term" value="F:ribonuclease III activity"/>
    <property type="evidence" value="ECO:0007669"/>
    <property type="project" value="InterPro"/>
</dbReference>
<dbReference type="AlphaFoldDB" id="A0A0D0VNU6"/>
<evidence type="ECO:0000256" key="6">
    <source>
        <dbReference type="PROSITE-ProRule" id="PRU00657"/>
    </source>
</evidence>
<keyword evidence="2" id="KW-0547">Nucleotide-binding</keyword>
<evidence type="ECO:0000313" key="10">
    <source>
        <dbReference type="EMBL" id="KIR48926.1"/>
    </source>
</evidence>
<evidence type="ECO:0000256" key="1">
    <source>
        <dbReference type="ARBA" id="ARBA00022737"/>
    </source>
</evidence>
<keyword evidence="1" id="KW-0677">Repeat</keyword>
<evidence type="ECO:0000256" key="3">
    <source>
        <dbReference type="ARBA" id="ARBA00022801"/>
    </source>
</evidence>
<feature type="region of interest" description="Disordered" evidence="7">
    <location>
        <begin position="136"/>
        <end position="156"/>
    </location>
</feature>
<proteinExistence type="predicted"/>
<name>A0A0D0VNU6_CRYGA</name>
<sequence>MAGESSSIIADNSAATRAPTTFTSPNGTVLTFQSAGNHLSSWLQTIGHTPDYSMEDVLPEGYVSPPLSKKAAKKAAQGDANVYAGPPPGSMRVCTVNLPFYGPIRSTLWANKALAKQSASFEAVKELHKHGEVDDNFQATPLRPKKKRDTKGTKSKCHDTWEIKKAVIRDQLPRPTGGVGHGQYDYQTTPEFWSTCPPFNPRSLHASILQLSPAGEGKYDHPECRMMCMVTSRPLPVFKNSSQVEVRMAVGEQPPLCATMRVINGGKMDTFYSGKLDQALVFTEKLMRAELQKAFRTDLRKVKWLLLPLRREYVPPTKEELVTGKSAFLKLDDISWKEVDAVTDGALTLPFTFEDYHALKREIVDSLATAPSEMSRRSYILDVRRDLHPLSSHPDFPDKTICDILKEGNVTLPQLTDPSQPILEVSPVNLAKTGSYISTAAMAAAERPRQLLVPEFEHRHCIPASVFRTCTVIPYFIFHLESMLIAEEMSAKEFNSILDPELALQAITAAEGLNVPRWTYERLEILGDTLLKFITTLHFYLLGGGADSEDDMNKVWQDRHMLISNRTLTANAVKQGLVKYIRNKKFKVKEWTPRDWELDLPQGQFTPKKTMPTSFDGPESRTLGDKVIADIIEAIIGASYVHNKDLDNVIAILHNLMVPLNLFKTWDDVKHVLPPPKAEEPKNPDVPAYISFFEKASYEVLGYKFKDNKKFEDAFSLSPAQQTRKIRERYKMMGNALLDLYVIELLMDTYPDEGPASLSVMKLSRTTEGSRCALAVELGLPDLIIDGDDHSRSELKRATHFMQKAKAQADENLNESEQGGVHYWEEVVISRVNGSILEILFGAIFDDCNFSLEPTQKIFSERVAPFLAKYCRGSNGFDPHPKAMLTRWMQKKGCQFWNLTAEGPKLNQGVVTCHDKEIARECAFTQHVTIRHVCLAALKRLRDENYIEEICNCPSFKKVIPDDEKIFGKKGI</sequence>
<evidence type="ECO:0000256" key="5">
    <source>
        <dbReference type="ARBA" id="ARBA00022840"/>
    </source>
</evidence>
<dbReference type="GO" id="GO:0005524">
    <property type="term" value="F:ATP binding"/>
    <property type="evidence" value="ECO:0007669"/>
    <property type="project" value="UniProtKB-KW"/>
</dbReference>
<dbReference type="Pfam" id="PF00636">
    <property type="entry name" value="Ribonuclease_3"/>
    <property type="match status" value="2"/>
</dbReference>
<dbReference type="InterPro" id="IPR005034">
    <property type="entry name" value="Dicer_dimerisation"/>
</dbReference>
<evidence type="ECO:0000256" key="4">
    <source>
        <dbReference type="ARBA" id="ARBA00022806"/>
    </source>
</evidence>
<accession>A0A0D0VNU6</accession>
<dbReference type="GO" id="GO:0004386">
    <property type="term" value="F:helicase activity"/>
    <property type="evidence" value="ECO:0007669"/>
    <property type="project" value="UniProtKB-KW"/>
</dbReference>
<dbReference type="InterPro" id="IPR038248">
    <property type="entry name" value="Dicer_dimer_sf"/>
</dbReference>
<protein>
    <recommendedName>
        <fullName evidence="11">Dicer-like protein 1</fullName>
    </recommendedName>
</protein>
<feature type="domain" description="Dicer dsRNA-binding fold" evidence="9">
    <location>
        <begin position="35"/>
        <end position="147"/>
    </location>
</feature>
<dbReference type="GO" id="GO:0030422">
    <property type="term" value="P:siRNA processing"/>
    <property type="evidence" value="ECO:0007669"/>
    <property type="project" value="TreeGrafter"/>
</dbReference>
<reference evidence="10" key="1">
    <citation type="submission" date="2015-01" db="EMBL/GenBank/DDBJ databases">
        <title>The Genome Sequence of Cryptococcus gattii CA1280.</title>
        <authorList>
            <consortium name="The Broad Institute Genomics Platform"/>
            <person name="Cuomo C."/>
            <person name="Litvintseva A."/>
            <person name="Chen Y."/>
            <person name="Heitman J."/>
            <person name="Sun S."/>
            <person name="Springer D."/>
            <person name="Dromer F."/>
            <person name="Young S."/>
            <person name="Zeng Q."/>
            <person name="Gargeya S."/>
            <person name="Abouelleil A."/>
            <person name="Alvarado L."/>
            <person name="Chapman S.B."/>
            <person name="Gainer-Dewar J."/>
            <person name="Goldberg J."/>
            <person name="Griggs A."/>
            <person name="Gujja S."/>
            <person name="Hansen M."/>
            <person name="Howarth C."/>
            <person name="Imamovic A."/>
            <person name="Larimer J."/>
            <person name="Murphy C."/>
            <person name="Naylor J."/>
            <person name="Pearson M."/>
            <person name="Priest M."/>
            <person name="Roberts A."/>
            <person name="Saif S."/>
            <person name="Shea T."/>
            <person name="Sykes S."/>
            <person name="Wortman J."/>
            <person name="Nusbaum C."/>
            <person name="Birren B."/>
        </authorList>
    </citation>
    <scope>NUCLEOTIDE SEQUENCE [LARGE SCALE GENOMIC DNA]</scope>
    <source>
        <strain evidence="10">CA1280</strain>
    </source>
</reference>
<evidence type="ECO:0000256" key="2">
    <source>
        <dbReference type="ARBA" id="ARBA00022741"/>
    </source>
</evidence>
<dbReference type="GO" id="GO:0005634">
    <property type="term" value="C:nucleus"/>
    <property type="evidence" value="ECO:0007669"/>
    <property type="project" value="TreeGrafter"/>
</dbReference>
<keyword evidence="3" id="KW-0378">Hydrolase</keyword>
<dbReference type="CDD" id="cd00593">
    <property type="entry name" value="RIBOc"/>
    <property type="match status" value="2"/>
</dbReference>
<dbReference type="SMART" id="SM00535">
    <property type="entry name" value="RIBOc"/>
    <property type="match status" value="1"/>
</dbReference>
<organism evidence="10">
    <name type="scientific">Cryptococcus bacillisporus CA1280</name>
    <dbReference type="NCBI Taxonomy" id="1296109"/>
    <lineage>
        <taxon>Eukaryota</taxon>
        <taxon>Fungi</taxon>
        <taxon>Dikarya</taxon>
        <taxon>Basidiomycota</taxon>
        <taxon>Agaricomycotina</taxon>
        <taxon>Tremellomycetes</taxon>
        <taxon>Tremellales</taxon>
        <taxon>Cryptococcaceae</taxon>
        <taxon>Cryptococcus</taxon>
        <taxon>Cryptococcus gattii species complex</taxon>
    </lineage>
</organism>
<keyword evidence="5" id="KW-0067">ATP-binding</keyword>
<dbReference type="EMBL" id="KN847976">
    <property type="protein sequence ID" value="KIR48926.1"/>
    <property type="molecule type" value="Genomic_DNA"/>
</dbReference>
<dbReference type="GO" id="GO:0005737">
    <property type="term" value="C:cytoplasm"/>
    <property type="evidence" value="ECO:0007669"/>
    <property type="project" value="TreeGrafter"/>
</dbReference>
<dbReference type="InterPro" id="IPR036389">
    <property type="entry name" value="RNase_III_sf"/>
</dbReference>
<evidence type="ECO:0008006" key="11">
    <source>
        <dbReference type="Google" id="ProtNLM"/>
    </source>
</evidence>
<dbReference type="SUPFAM" id="SSF69065">
    <property type="entry name" value="RNase III domain-like"/>
    <property type="match status" value="2"/>
</dbReference>
<feature type="domain" description="RNase III" evidence="8">
    <location>
        <begin position="694"/>
        <end position="849"/>
    </location>
</feature>